<dbReference type="GO" id="GO:0016779">
    <property type="term" value="F:nucleotidyltransferase activity"/>
    <property type="evidence" value="ECO:0007669"/>
    <property type="project" value="UniProtKB-KW"/>
</dbReference>
<comment type="caution">
    <text evidence="3">The sequence shown here is derived from an EMBL/GenBank/DDBJ whole genome shotgun (WGS) entry which is preliminary data.</text>
</comment>
<dbReference type="Gene3D" id="3.40.50.720">
    <property type="entry name" value="NAD(P)-binding Rossmann-like Domain"/>
    <property type="match status" value="1"/>
</dbReference>
<dbReference type="SMART" id="SM00450">
    <property type="entry name" value="RHOD"/>
    <property type="match status" value="1"/>
</dbReference>
<dbReference type="Proteomes" id="UP001501645">
    <property type="component" value="Unassembled WGS sequence"/>
</dbReference>
<accession>A0ABP8ZUP3</accession>
<evidence type="ECO:0000259" key="2">
    <source>
        <dbReference type="PROSITE" id="PS50206"/>
    </source>
</evidence>
<keyword evidence="4" id="KW-1185">Reference proteome</keyword>
<dbReference type="CDD" id="cd00158">
    <property type="entry name" value="RHOD"/>
    <property type="match status" value="1"/>
</dbReference>
<organism evidence="3 4">
    <name type="scientific">Microbacterium gilvum</name>
    <dbReference type="NCBI Taxonomy" id="1336204"/>
    <lineage>
        <taxon>Bacteria</taxon>
        <taxon>Bacillati</taxon>
        <taxon>Actinomycetota</taxon>
        <taxon>Actinomycetes</taxon>
        <taxon>Micrococcales</taxon>
        <taxon>Microbacteriaceae</taxon>
        <taxon>Microbacterium</taxon>
    </lineage>
</organism>
<reference evidence="4" key="1">
    <citation type="journal article" date="2019" name="Int. J. Syst. Evol. Microbiol.">
        <title>The Global Catalogue of Microorganisms (GCM) 10K type strain sequencing project: providing services to taxonomists for standard genome sequencing and annotation.</title>
        <authorList>
            <consortium name="The Broad Institute Genomics Platform"/>
            <consortium name="The Broad Institute Genome Sequencing Center for Infectious Disease"/>
            <person name="Wu L."/>
            <person name="Ma J."/>
        </authorList>
    </citation>
    <scope>NUCLEOTIDE SEQUENCE [LARGE SCALE GENOMIC DNA]</scope>
    <source>
        <strain evidence="4">JCM 18537</strain>
    </source>
</reference>
<evidence type="ECO:0000256" key="1">
    <source>
        <dbReference type="SAM" id="MobiDB-lite"/>
    </source>
</evidence>
<feature type="domain" description="Rhodanese" evidence="2">
    <location>
        <begin position="291"/>
        <end position="376"/>
    </location>
</feature>
<dbReference type="InterPro" id="IPR000594">
    <property type="entry name" value="ThiF_NAD_FAD-bd"/>
</dbReference>
<dbReference type="InterPro" id="IPR035985">
    <property type="entry name" value="Ubiquitin-activating_enz"/>
</dbReference>
<dbReference type="Gene3D" id="3.40.250.10">
    <property type="entry name" value="Rhodanese-like domain"/>
    <property type="match status" value="1"/>
</dbReference>
<evidence type="ECO:0000313" key="4">
    <source>
        <dbReference type="Proteomes" id="UP001501645"/>
    </source>
</evidence>
<dbReference type="PROSITE" id="PS50206">
    <property type="entry name" value="RHODANESE_3"/>
    <property type="match status" value="1"/>
</dbReference>
<sequence>MPFPPLVSPMPALDPGEAVRTARHRALAAVGDEGQRRLAAAHVAVVGAGGLGSPAVLALAAAGVGTLTVIDDDVVELSNLQRQILHGVGDVGEPKVDSAVRAAAALAPAVRVVPVRSRLDAHNAATLLAHADVVLDGSDLFETRMAVADATEAAGIPLVWGTVQETAAQVTVFWSRPPAGSEPVVLADLFPPDRVGDPPSCAQVGVLGTLCLQIGALMATQAVALIAGIGEPLLGRVLLVDALTARHREVPLRGQAGAPPRDAAPTAVPSPPPASTVGELTAAQARTALAAARPPAVLDVREEEELASGTLPGAVHIPLGRVLADPAGAARAVGGGDVVVVCQAGVRARRAADALAPFAHPVVLAGGFAGWSTETRG</sequence>
<name>A0ABP8ZUP3_9MICO</name>
<dbReference type="InterPro" id="IPR001763">
    <property type="entry name" value="Rhodanese-like_dom"/>
</dbReference>
<proteinExistence type="predicted"/>
<dbReference type="PANTHER" id="PTHR43267">
    <property type="entry name" value="TRNA THREONYLCARBAMOYLADENOSINE DEHYDRATASE"/>
    <property type="match status" value="1"/>
</dbReference>
<keyword evidence="3" id="KW-0808">Transferase</keyword>
<dbReference type="SUPFAM" id="SSF69572">
    <property type="entry name" value="Activating enzymes of the ubiquitin-like proteins"/>
    <property type="match status" value="1"/>
</dbReference>
<dbReference type="Pfam" id="PF00899">
    <property type="entry name" value="ThiF"/>
    <property type="match status" value="1"/>
</dbReference>
<evidence type="ECO:0000313" key="3">
    <source>
        <dbReference type="EMBL" id="GAA4765593.1"/>
    </source>
</evidence>
<protein>
    <submittedName>
        <fullName evidence="3">ThiF family adenylyltransferase</fullName>
    </submittedName>
</protein>
<dbReference type="InterPro" id="IPR045886">
    <property type="entry name" value="ThiF/MoeB/HesA"/>
</dbReference>
<dbReference type="RefSeq" id="WP_345435735.1">
    <property type="nucleotide sequence ID" value="NZ_BAABKO010000001.1"/>
</dbReference>
<dbReference type="CDD" id="cd00757">
    <property type="entry name" value="ThiF_MoeB_HesA_family"/>
    <property type="match status" value="1"/>
</dbReference>
<dbReference type="SUPFAM" id="SSF52821">
    <property type="entry name" value="Rhodanese/Cell cycle control phosphatase"/>
    <property type="match status" value="1"/>
</dbReference>
<feature type="region of interest" description="Disordered" evidence="1">
    <location>
        <begin position="252"/>
        <end position="277"/>
    </location>
</feature>
<keyword evidence="3" id="KW-0548">Nucleotidyltransferase</keyword>
<dbReference type="PANTHER" id="PTHR43267:SF1">
    <property type="entry name" value="TRNA THREONYLCARBAMOYLADENOSINE DEHYDRATASE"/>
    <property type="match status" value="1"/>
</dbReference>
<dbReference type="EMBL" id="BAABKO010000001">
    <property type="protein sequence ID" value="GAA4765593.1"/>
    <property type="molecule type" value="Genomic_DNA"/>
</dbReference>
<dbReference type="Pfam" id="PF00581">
    <property type="entry name" value="Rhodanese"/>
    <property type="match status" value="1"/>
</dbReference>
<dbReference type="InterPro" id="IPR036873">
    <property type="entry name" value="Rhodanese-like_dom_sf"/>
</dbReference>
<gene>
    <name evidence="3" type="ORF">GCM10023351_05690</name>
</gene>